<dbReference type="PANTHER" id="PTHR10605">
    <property type="entry name" value="HEPARAN SULFATE SULFOTRANSFERASE"/>
    <property type="match status" value="1"/>
</dbReference>
<dbReference type="Pfam" id="PF13469">
    <property type="entry name" value="Sulfotransfer_3"/>
    <property type="match status" value="1"/>
</dbReference>
<evidence type="ECO:0000313" key="3">
    <source>
        <dbReference type="EMBL" id="KAA9133393.1"/>
    </source>
</evidence>
<gene>
    <name evidence="3" type="ORF">F3N42_03325</name>
</gene>
<dbReference type="InterPro" id="IPR037359">
    <property type="entry name" value="NST/OST"/>
</dbReference>
<comment type="caution">
    <text evidence="3">The sequence shown here is derived from an EMBL/GenBank/DDBJ whole genome shotgun (WGS) entry which is preliminary data.</text>
</comment>
<keyword evidence="1 3" id="KW-0808">Transferase</keyword>
<evidence type="ECO:0000256" key="1">
    <source>
        <dbReference type="ARBA" id="ARBA00022679"/>
    </source>
</evidence>
<name>A0A5N0TE67_9GAMM</name>
<evidence type="ECO:0000256" key="2">
    <source>
        <dbReference type="SAM" id="MobiDB-lite"/>
    </source>
</evidence>
<evidence type="ECO:0000313" key="4">
    <source>
        <dbReference type="Proteomes" id="UP000325372"/>
    </source>
</evidence>
<proteinExistence type="predicted"/>
<dbReference type="PANTHER" id="PTHR10605:SF56">
    <property type="entry name" value="BIFUNCTIONAL HEPARAN SULFATE N-DEACETYLASE_N-SULFOTRANSFERASE"/>
    <property type="match status" value="1"/>
</dbReference>
<feature type="region of interest" description="Disordered" evidence="2">
    <location>
        <begin position="1"/>
        <end position="23"/>
    </location>
</feature>
<dbReference type="SUPFAM" id="SSF52540">
    <property type="entry name" value="P-loop containing nucleoside triphosphate hydrolases"/>
    <property type="match status" value="1"/>
</dbReference>
<dbReference type="Gene3D" id="3.40.50.300">
    <property type="entry name" value="P-loop containing nucleotide triphosphate hydrolases"/>
    <property type="match status" value="1"/>
</dbReference>
<sequence>MEKTPLAAAAETGPRTAGRTGEIMNTPAGRLPDFLCIGAQKSATSWLNANLMRHPDIWIPPIKELHFFDHLFIPRFRTWTRRHIHNHVDKAIRRHLKNNESPDLDFLHYLTTLATQDLFTERWYRGAFSWKKGDGKCLGETTPEYSTIPADGIAYLRQLLGEPRLIYIIRDPADRAMSQMRMNLLKRFGDQAEPETSRWSLRRWRKELDNDEIHQRGHYSAYVQEWDRQFAPERMLYLPYGRIGEEPLKVLAEVESFLGLRAHNRYPKANERIHRLRPLPIPPAAEEAAREIFAREREFIRLRFGDAFANLT</sequence>
<dbReference type="AlphaFoldDB" id="A0A5N0TE67"/>
<dbReference type="EMBL" id="VYXP01000002">
    <property type="protein sequence ID" value="KAA9133393.1"/>
    <property type="molecule type" value="Genomic_DNA"/>
</dbReference>
<dbReference type="InterPro" id="IPR027417">
    <property type="entry name" value="P-loop_NTPase"/>
</dbReference>
<protein>
    <submittedName>
        <fullName evidence="3">Sulfotransferase</fullName>
    </submittedName>
</protein>
<keyword evidence="4" id="KW-1185">Reference proteome</keyword>
<accession>A0A5N0TE67</accession>
<dbReference type="Proteomes" id="UP000325372">
    <property type="component" value="Unassembled WGS sequence"/>
</dbReference>
<organism evidence="3 4">
    <name type="scientific">Marinihelvus fidelis</name>
    <dbReference type="NCBI Taxonomy" id="2613842"/>
    <lineage>
        <taxon>Bacteria</taxon>
        <taxon>Pseudomonadati</taxon>
        <taxon>Pseudomonadota</taxon>
        <taxon>Gammaproteobacteria</taxon>
        <taxon>Chromatiales</taxon>
        <taxon>Wenzhouxiangellaceae</taxon>
        <taxon>Marinihelvus</taxon>
    </lineage>
</organism>
<dbReference type="GO" id="GO:0008146">
    <property type="term" value="F:sulfotransferase activity"/>
    <property type="evidence" value="ECO:0007669"/>
    <property type="project" value="InterPro"/>
</dbReference>
<reference evidence="3 4" key="1">
    <citation type="submission" date="2019-09" db="EMBL/GenBank/DDBJ databases">
        <title>Wenzhouxiangella sp. Genome sequencing and assembly.</title>
        <authorList>
            <person name="Zhang R."/>
        </authorList>
    </citation>
    <scope>NUCLEOTIDE SEQUENCE [LARGE SCALE GENOMIC DNA]</scope>
    <source>
        <strain evidence="3 4">W260</strain>
    </source>
</reference>